<evidence type="ECO:0000313" key="2">
    <source>
        <dbReference type="EMBL" id="CCI45094.1"/>
    </source>
</evidence>
<comment type="caution">
    <text evidence="2">The sequence shown here is derived from an EMBL/GenBank/DDBJ whole genome shotgun (WGS) entry which is preliminary data.</text>
</comment>
<keyword evidence="1" id="KW-0812">Transmembrane</keyword>
<dbReference type="EMBL" id="CAIX01000088">
    <property type="protein sequence ID" value="CCI45094.1"/>
    <property type="molecule type" value="Genomic_DNA"/>
</dbReference>
<evidence type="ECO:0000313" key="3">
    <source>
        <dbReference type="Proteomes" id="UP000053237"/>
    </source>
</evidence>
<name>A0A024GEH6_9STRA</name>
<keyword evidence="3" id="KW-1185">Reference proteome</keyword>
<accession>A0A024GEH6</accession>
<keyword evidence="1" id="KW-1133">Transmembrane helix</keyword>
<dbReference type="InParanoid" id="A0A024GEH6"/>
<protein>
    <submittedName>
        <fullName evidence="2">Uncharacterized protein</fullName>
    </submittedName>
</protein>
<sequence length="101" mass="12264">MKLFRTLRRCIRRIERPCQRSGNHSNVWRTDRTWWSLDQQRRVSCRIFFIRPNHFHLTIVRCKYTWLILLLLVSNGSMSFVLKNDSKVVSHLLDSSSVWYP</sequence>
<feature type="transmembrane region" description="Helical" evidence="1">
    <location>
        <begin position="64"/>
        <end position="82"/>
    </location>
</feature>
<evidence type="ECO:0000256" key="1">
    <source>
        <dbReference type="SAM" id="Phobius"/>
    </source>
</evidence>
<gene>
    <name evidence="2" type="ORF">BN9_059410</name>
</gene>
<reference evidence="2 3" key="1">
    <citation type="submission" date="2012-05" db="EMBL/GenBank/DDBJ databases">
        <title>Recombination and specialization in a pathogen metapopulation.</title>
        <authorList>
            <person name="Gardiner A."/>
            <person name="Kemen E."/>
            <person name="Schultz-Larsen T."/>
            <person name="MacLean D."/>
            <person name="Van Oosterhout C."/>
            <person name="Jones J.D.G."/>
        </authorList>
    </citation>
    <scope>NUCLEOTIDE SEQUENCE [LARGE SCALE GENOMIC DNA]</scope>
    <source>
        <strain evidence="2 3">Ac Nc2</strain>
    </source>
</reference>
<dbReference type="Proteomes" id="UP000053237">
    <property type="component" value="Unassembled WGS sequence"/>
</dbReference>
<dbReference type="AlphaFoldDB" id="A0A024GEH6"/>
<proteinExistence type="predicted"/>
<keyword evidence="1" id="KW-0472">Membrane</keyword>
<organism evidence="2 3">
    <name type="scientific">Albugo candida</name>
    <dbReference type="NCBI Taxonomy" id="65357"/>
    <lineage>
        <taxon>Eukaryota</taxon>
        <taxon>Sar</taxon>
        <taxon>Stramenopiles</taxon>
        <taxon>Oomycota</taxon>
        <taxon>Peronosporomycetes</taxon>
        <taxon>Albuginales</taxon>
        <taxon>Albuginaceae</taxon>
        <taxon>Albugo</taxon>
    </lineage>
</organism>